<dbReference type="PANTHER" id="PTHR39550">
    <property type="entry name" value="SLL0658 PROTEIN"/>
    <property type="match status" value="1"/>
</dbReference>
<reference evidence="1 2" key="1">
    <citation type="submission" date="2018-02" db="EMBL/GenBank/DDBJ databases">
        <title>Discovery of a pederin family compound in a non-symbiotic bloom-forming cyanobacterium.</title>
        <authorList>
            <person name="Kust A."/>
            <person name="Mares J."/>
            <person name="Jokela J."/>
            <person name="Urajova P."/>
            <person name="Hajek J."/>
            <person name="Saurav K."/>
            <person name="Voracova K."/>
            <person name="Fewer D.P."/>
            <person name="Haapaniemi E."/>
            <person name="Permi P."/>
            <person name="Rehakova K."/>
            <person name="Sivonen K."/>
            <person name="Hrouzek P."/>
        </authorList>
    </citation>
    <scope>NUCLEOTIDE SEQUENCE [LARGE SCALE GENOMIC DNA]</scope>
    <source>
        <strain evidence="1 2">CHARLIE-1</strain>
    </source>
</reference>
<dbReference type="Pfam" id="PF11848">
    <property type="entry name" value="DUF3368"/>
    <property type="match status" value="1"/>
</dbReference>
<dbReference type="EMBL" id="PGEM01000102">
    <property type="protein sequence ID" value="PPJ62707.1"/>
    <property type="molecule type" value="Genomic_DNA"/>
</dbReference>
<dbReference type="OrthoDB" id="9796404at2"/>
<keyword evidence="2" id="KW-1185">Reference proteome</keyword>
<proteinExistence type="predicted"/>
<accession>A0A2S6CSP3</accession>
<evidence type="ECO:0000313" key="2">
    <source>
        <dbReference type="Proteomes" id="UP000239589"/>
    </source>
</evidence>
<dbReference type="PANTHER" id="PTHR39550:SF1">
    <property type="entry name" value="SLL0658 PROTEIN"/>
    <property type="match status" value="1"/>
</dbReference>
<evidence type="ECO:0000313" key="1">
    <source>
        <dbReference type="EMBL" id="PPJ62707.1"/>
    </source>
</evidence>
<dbReference type="AlphaFoldDB" id="A0A2S6CSP3"/>
<name>A0A2S6CSP3_9CYAN</name>
<dbReference type="RefSeq" id="WP_104388449.1">
    <property type="nucleotide sequence ID" value="NZ_PGEM01000102.1"/>
</dbReference>
<gene>
    <name evidence="1" type="ORF">CUN59_14175</name>
</gene>
<sequence>MIVVSDTSPLSSLAIVGCLSLLREIYTIVVIPQAVAEELTNSSNEDSRISSVLSLEWVEIQQTSNLEFVELLRSKQNLDRGEAEAITLALELNANELLIDERLGRREATRLGLSIMGVLGILLIAKYRGLIHAVKPVMNDLISQASFRVSNQLYQEVLCAANELNE</sequence>
<organism evidence="1 2">
    <name type="scientific">Cuspidothrix issatschenkoi CHARLIE-1</name>
    <dbReference type="NCBI Taxonomy" id="2052836"/>
    <lineage>
        <taxon>Bacteria</taxon>
        <taxon>Bacillati</taxon>
        <taxon>Cyanobacteriota</taxon>
        <taxon>Cyanophyceae</taxon>
        <taxon>Nostocales</taxon>
        <taxon>Aphanizomenonaceae</taxon>
        <taxon>Cuspidothrix</taxon>
    </lineage>
</organism>
<protein>
    <submittedName>
        <fullName evidence="1">DUF3368 domain-containing protein</fullName>
    </submittedName>
</protein>
<comment type="caution">
    <text evidence="1">The sequence shown here is derived from an EMBL/GenBank/DDBJ whole genome shotgun (WGS) entry which is preliminary data.</text>
</comment>
<dbReference type="Proteomes" id="UP000239589">
    <property type="component" value="Unassembled WGS sequence"/>
</dbReference>
<dbReference type="InterPro" id="IPR021799">
    <property type="entry name" value="PIN-like_prokaryotic"/>
</dbReference>